<dbReference type="AlphaFoldDB" id="A0A9P0DWB2"/>
<organism evidence="14 15">
    <name type="scientific">Phaedon cochleariae</name>
    <name type="common">Mustard beetle</name>
    <dbReference type="NCBI Taxonomy" id="80249"/>
    <lineage>
        <taxon>Eukaryota</taxon>
        <taxon>Metazoa</taxon>
        <taxon>Ecdysozoa</taxon>
        <taxon>Arthropoda</taxon>
        <taxon>Hexapoda</taxon>
        <taxon>Insecta</taxon>
        <taxon>Pterygota</taxon>
        <taxon>Neoptera</taxon>
        <taxon>Endopterygota</taxon>
        <taxon>Coleoptera</taxon>
        <taxon>Polyphaga</taxon>
        <taxon>Cucujiformia</taxon>
        <taxon>Chrysomeloidea</taxon>
        <taxon>Chrysomelidae</taxon>
        <taxon>Chrysomelinae</taxon>
        <taxon>Chrysomelini</taxon>
        <taxon>Phaedon</taxon>
    </lineage>
</organism>
<reference evidence="14" key="2">
    <citation type="submission" date="2022-10" db="EMBL/GenBank/DDBJ databases">
        <authorList>
            <consortium name="ENA_rothamsted_submissions"/>
            <consortium name="culmorum"/>
            <person name="King R."/>
        </authorList>
    </citation>
    <scope>NUCLEOTIDE SEQUENCE</scope>
</reference>
<evidence type="ECO:0000256" key="10">
    <source>
        <dbReference type="ARBA" id="ARBA00063143"/>
    </source>
</evidence>
<dbReference type="GO" id="GO:0005788">
    <property type="term" value="C:endoplasmic reticulum lumen"/>
    <property type="evidence" value="ECO:0007669"/>
    <property type="project" value="UniProtKB-SubCell"/>
</dbReference>
<dbReference type="FunFam" id="1.10.238.10:FF:000104">
    <property type="entry name" value="calumenin isoform X1"/>
    <property type="match status" value="1"/>
</dbReference>
<keyword evidence="4" id="KW-0677">Repeat</keyword>
<dbReference type="SMART" id="SM00054">
    <property type="entry name" value="EFh"/>
    <property type="match status" value="5"/>
</dbReference>
<dbReference type="PANTHER" id="PTHR10827">
    <property type="entry name" value="RETICULOCALBIN"/>
    <property type="match status" value="1"/>
</dbReference>
<evidence type="ECO:0000259" key="13">
    <source>
        <dbReference type="PROSITE" id="PS50222"/>
    </source>
</evidence>
<dbReference type="Proteomes" id="UP001153737">
    <property type="component" value="Chromosome 9"/>
</dbReference>
<keyword evidence="7" id="KW-0325">Glycoprotein</keyword>
<keyword evidence="2" id="KW-0479">Metal-binding</keyword>
<name>A0A9P0DWB2_PHACE</name>
<keyword evidence="6" id="KW-0106">Calcium</keyword>
<dbReference type="PROSITE" id="PS50222">
    <property type="entry name" value="EF_HAND_2"/>
    <property type="match status" value="5"/>
</dbReference>
<accession>A0A9P0DWB2</accession>
<gene>
    <name evidence="14" type="ORF">PHAECO_LOCUS12654</name>
</gene>
<dbReference type="PANTHER" id="PTHR10827:SF95">
    <property type="entry name" value="LD34388P"/>
    <property type="match status" value="1"/>
</dbReference>
<evidence type="ECO:0000256" key="4">
    <source>
        <dbReference type="ARBA" id="ARBA00022737"/>
    </source>
</evidence>
<feature type="domain" description="EF-hand" evidence="13">
    <location>
        <begin position="275"/>
        <end position="310"/>
    </location>
</feature>
<feature type="signal peptide" evidence="12">
    <location>
        <begin position="1"/>
        <end position="23"/>
    </location>
</feature>
<reference evidence="14" key="1">
    <citation type="submission" date="2022-01" db="EMBL/GenBank/DDBJ databases">
        <authorList>
            <person name="King R."/>
        </authorList>
    </citation>
    <scope>NUCLEOTIDE SEQUENCE</scope>
</reference>
<feature type="domain" description="EF-hand" evidence="13">
    <location>
        <begin position="202"/>
        <end position="237"/>
    </location>
</feature>
<keyword evidence="15" id="KW-1185">Reference proteome</keyword>
<evidence type="ECO:0000256" key="5">
    <source>
        <dbReference type="ARBA" id="ARBA00022824"/>
    </source>
</evidence>
<dbReference type="PROSITE" id="PS00018">
    <property type="entry name" value="EF_HAND_1"/>
    <property type="match status" value="6"/>
</dbReference>
<evidence type="ECO:0000256" key="2">
    <source>
        <dbReference type="ARBA" id="ARBA00022723"/>
    </source>
</evidence>
<dbReference type="InterPro" id="IPR011992">
    <property type="entry name" value="EF-hand-dom_pair"/>
</dbReference>
<feature type="domain" description="EF-hand" evidence="13">
    <location>
        <begin position="82"/>
        <end position="117"/>
    </location>
</feature>
<dbReference type="CDD" id="cd16227">
    <property type="entry name" value="EFh_CREC_RCN2_like"/>
    <property type="match status" value="1"/>
</dbReference>
<dbReference type="GO" id="GO:0015031">
    <property type="term" value="P:protein transport"/>
    <property type="evidence" value="ECO:0007669"/>
    <property type="project" value="UniProtKB-ARBA"/>
</dbReference>
<evidence type="ECO:0000256" key="8">
    <source>
        <dbReference type="ARBA" id="ARBA00023186"/>
    </source>
</evidence>
<evidence type="ECO:0000256" key="12">
    <source>
        <dbReference type="SAM" id="SignalP"/>
    </source>
</evidence>
<dbReference type="Pfam" id="PF13499">
    <property type="entry name" value="EF-hand_7"/>
    <property type="match status" value="2"/>
</dbReference>
<comment type="subcellular location">
    <subcellularLocation>
        <location evidence="1">Endoplasmic reticulum lumen</location>
    </subcellularLocation>
</comment>
<dbReference type="Gene3D" id="1.10.238.10">
    <property type="entry name" value="EF-hand"/>
    <property type="match status" value="3"/>
</dbReference>
<feature type="domain" description="EF-hand" evidence="13">
    <location>
        <begin position="165"/>
        <end position="200"/>
    </location>
</feature>
<evidence type="ECO:0000256" key="6">
    <source>
        <dbReference type="ARBA" id="ARBA00022837"/>
    </source>
</evidence>
<evidence type="ECO:0000313" key="15">
    <source>
        <dbReference type="Proteomes" id="UP001153737"/>
    </source>
</evidence>
<comment type="function">
    <text evidence="9">Probable molecular chaperone assisting protein biosynthesis and transport in the endoplasmic reticulum. Required for the proper biosynthesis and transport of pulmonary surfactant-associated protein A/SP-A, pulmonary surfactant-associated protein D/SP-D and the lipid transporter ABCA3. By regulating both the proper expression and the degradation through the endoplasmic reticulum-associated protein degradation pathway of these proteins plays a crucial role in pulmonary surfactant homeostasis. Has an anti-fibrotic activity by negatively regulating the secretion of type I and type III collagens. This calcium-binding protein also transiently associates with immature PCSK6 and regulates its secretion.</text>
</comment>
<dbReference type="SUPFAM" id="SSF47473">
    <property type="entry name" value="EF-hand"/>
    <property type="match status" value="2"/>
</dbReference>
<evidence type="ECO:0000256" key="7">
    <source>
        <dbReference type="ARBA" id="ARBA00023180"/>
    </source>
</evidence>
<dbReference type="EMBL" id="OU896715">
    <property type="protein sequence ID" value="CAH1183713.1"/>
    <property type="molecule type" value="Genomic_DNA"/>
</dbReference>
<protein>
    <recommendedName>
        <fullName evidence="11">Reticulocalbin-3</fullName>
    </recommendedName>
</protein>
<evidence type="ECO:0000256" key="3">
    <source>
        <dbReference type="ARBA" id="ARBA00022729"/>
    </source>
</evidence>
<dbReference type="InterPro" id="IPR018247">
    <property type="entry name" value="EF_Hand_1_Ca_BS"/>
</dbReference>
<dbReference type="GO" id="GO:0005509">
    <property type="term" value="F:calcium ion binding"/>
    <property type="evidence" value="ECO:0007669"/>
    <property type="project" value="InterPro"/>
</dbReference>
<keyword evidence="8" id="KW-0143">Chaperone</keyword>
<comment type="subunit">
    <text evidence="10">Interacts with PCSK6 (immature form including the propeptide); probably involved in the maturation and the secretion of PCSK6.</text>
</comment>
<keyword evidence="5" id="KW-0256">Endoplasmic reticulum</keyword>
<evidence type="ECO:0000256" key="1">
    <source>
        <dbReference type="ARBA" id="ARBA00004319"/>
    </source>
</evidence>
<evidence type="ECO:0000256" key="11">
    <source>
        <dbReference type="ARBA" id="ARBA00072696"/>
    </source>
</evidence>
<evidence type="ECO:0000313" key="14">
    <source>
        <dbReference type="EMBL" id="CAH1183713.1"/>
    </source>
</evidence>
<dbReference type="InterPro" id="IPR002048">
    <property type="entry name" value="EF_hand_dom"/>
</dbReference>
<feature type="chain" id="PRO_5040398471" description="Reticulocalbin-3" evidence="12">
    <location>
        <begin position="24"/>
        <end position="329"/>
    </location>
</feature>
<feature type="domain" description="EF-hand" evidence="13">
    <location>
        <begin position="118"/>
        <end position="153"/>
    </location>
</feature>
<proteinExistence type="predicted"/>
<sequence>MEGNSVVFLLSVLLVMILKQSNAGVMHSHTNELHKERETDGAYSPRDYDHHKDGEHFSEFDHEAIIGSHKEAEEYDHLSPEESKRRLEILLLKMDLNNDRQIDRKELKAWIIRSFKMLSEEEARDRLEDADEDDDGRITWEEYLSDTYGIDSSENSLTFGEDSQHLIADDEVMWKAADENKDGFLNSEEWVSFSHPEEQPKMLPVILEQTLRDKDKDGDGSISFQEYMGARGTDLGKEDLMTEKVKFDEVLDKNKNGKLEGSEILSWVVPSNDEIAQEEVDHLFVHSDDNHDDILTFEEIIDHHETFVGSEATDYGDHLHNIHHFEDEL</sequence>
<dbReference type="OrthoDB" id="293868at2759"/>
<evidence type="ECO:0000256" key="9">
    <source>
        <dbReference type="ARBA" id="ARBA00056975"/>
    </source>
</evidence>
<keyword evidence="3 12" id="KW-0732">Signal</keyword>